<evidence type="ECO:0000259" key="3">
    <source>
        <dbReference type="PROSITE" id="PS51756"/>
    </source>
</evidence>
<dbReference type="Pfam" id="PF04740">
    <property type="entry name" value="LXG"/>
    <property type="match status" value="1"/>
</dbReference>
<dbReference type="InterPro" id="IPR051768">
    <property type="entry name" value="Bact_secretion_toxin"/>
</dbReference>
<reference evidence="4 5" key="1">
    <citation type="submission" date="2022-05" db="EMBL/GenBank/DDBJ databases">
        <title>Sporolactobacillus sp nov CPB3-1, isolated from tree bark (Mangifera indica L.).</title>
        <authorList>
            <person name="Phuengjayaem S."/>
            <person name="Tanasupawat S."/>
        </authorList>
    </citation>
    <scope>NUCLEOTIDE SEQUENCE [LARGE SCALE GENOMIC DNA]</scope>
    <source>
        <strain evidence="4 5">CPB3-1</strain>
    </source>
</reference>
<dbReference type="PANTHER" id="PTHR34976:SF2">
    <property type="entry name" value="TYPE VII SECRETION SYSTEM PROTEIN ESSD"/>
    <property type="match status" value="1"/>
</dbReference>
<keyword evidence="5" id="KW-1185">Reference proteome</keyword>
<dbReference type="Proteomes" id="UP001203004">
    <property type="component" value="Unassembled WGS sequence"/>
</dbReference>
<dbReference type="InterPro" id="IPR006829">
    <property type="entry name" value="LXG_dom"/>
</dbReference>
<proteinExistence type="inferred from homology"/>
<evidence type="ECO:0000256" key="1">
    <source>
        <dbReference type="ARBA" id="ARBA00034117"/>
    </source>
</evidence>
<dbReference type="PANTHER" id="PTHR34976">
    <property type="entry name" value="RIBONUCLEASE YQCG-RELATED"/>
    <property type="match status" value="1"/>
</dbReference>
<sequence>MLSTTPLSIKFYCFFRSFGRVQELITFCILETNQNSLSLHAKTTPIATSHFRVPSMSLICEGDSMRINRDGSGSASDTQTYNAESLIESANAHAKHYQTLRDQFHNLQTTFRQIAGLGSDFQGHGADALKAFYAAQVNVVDAWLRLIDKKIAYFHGIAGTIEDKNLGSGTQVHVPFLNEDLSMGYARSKEMVREQRNGIAKILSSISDLVPINAFSSHDIDQALDAADKKRAQMVLNVQDLDQSLTNEYRQIADDLPHIQALYGELINATRQGANVQPMHFNVTAYHDSKIYQAQDGMQKETQKYLEIKKQQEQARIMTAEACLPPDVRMHFLNDRINRGITQGLIDTGKDVVYGFIDMARDPLKAAANTVMALWNWRQTSALIAQAIAESYDKDMVHGDAYTRSRWISYAFATLVTSVAGTKGVDKIGKAAKAGKIGKAASKVRRATKTTLAKHTESMNNKLNEWSTPLFPRTQFANGTIPYNVIDARGLRSKLQKLPDRDDSLTNQVDHVTDLIQQASTRKVENSGQETKSSKPNKNDRLVITHPLSQENIKHIQNRHNINILRRQINYLTDAQLKKIINNRLFFNPKWSMEEISKYSEIAYNDLLRQGKTGNLIYKINGEILNLYIHSDGTFGTVYGSHKFTVQEIRNIHN</sequence>
<name>A0ABT0MES3_9BACL</name>
<organism evidence="4 5">
    <name type="scientific">Sporolactobacillus mangiferae</name>
    <dbReference type="NCBI Taxonomy" id="2940498"/>
    <lineage>
        <taxon>Bacteria</taxon>
        <taxon>Bacillati</taxon>
        <taxon>Bacillota</taxon>
        <taxon>Bacilli</taxon>
        <taxon>Bacillales</taxon>
        <taxon>Sporolactobacillaceae</taxon>
        <taxon>Sporolactobacillus</taxon>
    </lineage>
</organism>
<evidence type="ECO:0000256" key="2">
    <source>
        <dbReference type="SAM" id="MobiDB-lite"/>
    </source>
</evidence>
<evidence type="ECO:0000313" key="4">
    <source>
        <dbReference type="EMBL" id="MCL1632764.1"/>
    </source>
</evidence>
<dbReference type="EMBL" id="JAMAST010000021">
    <property type="protein sequence ID" value="MCL1632764.1"/>
    <property type="molecule type" value="Genomic_DNA"/>
</dbReference>
<feature type="domain" description="LXG" evidence="3">
    <location>
        <begin position="77"/>
        <end position="312"/>
    </location>
</feature>
<feature type="compositionally biased region" description="Polar residues" evidence="2">
    <location>
        <begin position="517"/>
        <end position="536"/>
    </location>
</feature>
<dbReference type="RefSeq" id="WP_249102859.1">
    <property type="nucleotide sequence ID" value="NZ_JAMAST010000021.1"/>
</dbReference>
<evidence type="ECO:0000313" key="5">
    <source>
        <dbReference type="Proteomes" id="UP001203004"/>
    </source>
</evidence>
<protein>
    <submittedName>
        <fullName evidence="4">T7SS effector LXG polymorphic toxin</fullName>
    </submittedName>
</protein>
<accession>A0ABT0MES3</accession>
<comment type="similarity">
    <text evidence="1">In the N-terminal section; belongs to the LXG family.</text>
</comment>
<dbReference type="PROSITE" id="PS51756">
    <property type="entry name" value="LXG"/>
    <property type="match status" value="1"/>
</dbReference>
<gene>
    <name evidence="4" type="ORF">M3N64_12620</name>
</gene>
<feature type="region of interest" description="Disordered" evidence="2">
    <location>
        <begin position="517"/>
        <end position="541"/>
    </location>
</feature>
<comment type="caution">
    <text evidence="4">The sequence shown here is derived from an EMBL/GenBank/DDBJ whole genome shotgun (WGS) entry which is preliminary data.</text>
</comment>